<dbReference type="GO" id="GO:0012505">
    <property type="term" value="C:endomembrane system"/>
    <property type="evidence" value="ECO:0007669"/>
    <property type="project" value="UniProtKB-SubCell"/>
</dbReference>
<evidence type="ECO:0000313" key="12">
    <source>
        <dbReference type="EMBL" id="ORX85339.1"/>
    </source>
</evidence>
<reference evidence="12 13" key="1">
    <citation type="submission" date="2016-08" db="EMBL/GenBank/DDBJ databases">
        <title>A Parts List for Fungal Cellulosomes Revealed by Comparative Genomics.</title>
        <authorList>
            <consortium name="DOE Joint Genome Institute"/>
            <person name="Haitjema C.H."/>
            <person name="Gilmore S.P."/>
            <person name="Henske J.K."/>
            <person name="Solomon K.V."/>
            <person name="De Groot R."/>
            <person name="Kuo A."/>
            <person name="Mondo S.J."/>
            <person name="Salamov A.A."/>
            <person name="Labutti K."/>
            <person name="Zhao Z."/>
            <person name="Chiniquy J."/>
            <person name="Barry K."/>
            <person name="Brewer H.M."/>
            <person name="Purvine S.O."/>
            <person name="Wright A.T."/>
            <person name="Boxma B."/>
            <person name="Van Alen T."/>
            <person name="Hackstein J.H."/>
            <person name="Baker S.E."/>
            <person name="Grigoriev I.V."/>
            <person name="O'Malley M.A."/>
        </authorList>
    </citation>
    <scope>NUCLEOTIDE SEQUENCE [LARGE SCALE GENOMIC DNA]</scope>
    <source>
        <strain evidence="12 13">S4</strain>
    </source>
</reference>
<name>A0A1Y1XHW5_9FUNG</name>
<keyword evidence="3" id="KW-0489">Methyltransferase</keyword>
<dbReference type="InterPro" id="IPR007318">
    <property type="entry name" value="Phopholipid_MeTrfase"/>
</dbReference>
<evidence type="ECO:0000256" key="5">
    <source>
        <dbReference type="ARBA" id="ARBA00022692"/>
    </source>
</evidence>
<organism evidence="12 13">
    <name type="scientific">Anaeromyces robustus</name>
    <dbReference type="NCBI Taxonomy" id="1754192"/>
    <lineage>
        <taxon>Eukaryota</taxon>
        <taxon>Fungi</taxon>
        <taxon>Fungi incertae sedis</taxon>
        <taxon>Chytridiomycota</taxon>
        <taxon>Chytridiomycota incertae sedis</taxon>
        <taxon>Neocallimastigomycetes</taxon>
        <taxon>Neocallimastigales</taxon>
        <taxon>Neocallimastigaceae</taxon>
        <taxon>Anaeromyces</taxon>
    </lineage>
</organism>
<evidence type="ECO:0000256" key="2">
    <source>
        <dbReference type="ARBA" id="ARBA00022516"/>
    </source>
</evidence>
<keyword evidence="6 11" id="KW-1133">Transmembrane helix</keyword>
<keyword evidence="7" id="KW-0443">Lipid metabolism</keyword>
<dbReference type="UniPathway" id="UPA00753"/>
<feature type="transmembrane region" description="Helical" evidence="11">
    <location>
        <begin position="12"/>
        <end position="33"/>
    </location>
</feature>
<evidence type="ECO:0008006" key="14">
    <source>
        <dbReference type="Google" id="ProtNLM"/>
    </source>
</evidence>
<evidence type="ECO:0000256" key="4">
    <source>
        <dbReference type="ARBA" id="ARBA00022691"/>
    </source>
</evidence>
<reference evidence="12 13" key="2">
    <citation type="submission" date="2016-08" db="EMBL/GenBank/DDBJ databases">
        <title>Pervasive Adenine N6-methylation of Active Genes in Fungi.</title>
        <authorList>
            <consortium name="DOE Joint Genome Institute"/>
            <person name="Mondo S.J."/>
            <person name="Dannebaum R.O."/>
            <person name="Kuo R.C."/>
            <person name="Labutti K."/>
            <person name="Haridas S."/>
            <person name="Kuo A."/>
            <person name="Salamov A."/>
            <person name="Ahrendt S.R."/>
            <person name="Lipzen A."/>
            <person name="Sullivan W."/>
            <person name="Andreopoulos W.B."/>
            <person name="Clum A."/>
            <person name="Lindquist E."/>
            <person name="Daum C."/>
            <person name="Ramamoorthy G.K."/>
            <person name="Gryganskyi A."/>
            <person name="Culley D."/>
            <person name="Magnuson J.K."/>
            <person name="James T.Y."/>
            <person name="O'Malley M.A."/>
            <person name="Stajich J.E."/>
            <person name="Spatafora J.W."/>
            <person name="Visel A."/>
            <person name="Grigoriev I.V."/>
        </authorList>
    </citation>
    <scope>NUCLEOTIDE SEQUENCE [LARGE SCALE GENOMIC DNA]</scope>
    <source>
        <strain evidence="12 13">S4</strain>
    </source>
</reference>
<keyword evidence="2" id="KW-0444">Lipid biosynthesis</keyword>
<evidence type="ECO:0000256" key="11">
    <source>
        <dbReference type="SAM" id="Phobius"/>
    </source>
</evidence>
<comment type="caution">
    <text evidence="12">The sequence shown here is derived from an EMBL/GenBank/DDBJ whole genome shotgun (WGS) entry which is preliminary data.</text>
</comment>
<evidence type="ECO:0000256" key="9">
    <source>
        <dbReference type="ARBA" id="ARBA00023209"/>
    </source>
</evidence>
<proteinExistence type="predicted"/>
<keyword evidence="10" id="KW-1208">Phospholipid metabolism</keyword>
<keyword evidence="9" id="KW-0594">Phospholipid biosynthesis</keyword>
<feature type="transmembrane region" description="Helical" evidence="11">
    <location>
        <begin position="101"/>
        <end position="127"/>
    </location>
</feature>
<evidence type="ECO:0000256" key="8">
    <source>
        <dbReference type="ARBA" id="ARBA00023136"/>
    </source>
</evidence>
<dbReference type="GO" id="GO:0008168">
    <property type="term" value="F:methyltransferase activity"/>
    <property type="evidence" value="ECO:0007669"/>
    <property type="project" value="UniProtKB-KW"/>
</dbReference>
<dbReference type="GO" id="GO:0006656">
    <property type="term" value="P:phosphatidylcholine biosynthetic process"/>
    <property type="evidence" value="ECO:0007669"/>
    <property type="project" value="UniProtKB-UniPathway"/>
</dbReference>
<dbReference type="OrthoDB" id="2129519at2759"/>
<keyword evidence="5 11" id="KW-0812">Transmembrane</keyword>
<sequence length="170" mass="19617">MAKEKKEDHLPLYGIGPYYTFTVLIMSTLAVIFRNTSALSSGKIPSLRMPFIVIGWVLIILGVYIWSLAVFVSKVDKNIKENHLVTTGIYSWVRNPIYSGVMITCTGMVIAAGNIYFFFLPILYWLFMTVLMMNTEEKWLNELYGKEYEEYCKKVNRCIPFPPKSSNKNE</sequence>
<protein>
    <recommendedName>
        <fullName evidence="14">Protein-S-isoprenylcysteine O-methyltransferase</fullName>
    </recommendedName>
</protein>
<dbReference type="GO" id="GO:0032259">
    <property type="term" value="P:methylation"/>
    <property type="evidence" value="ECO:0007669"/>
    <property type="project" value="UniProtKB-KW"/>
</dbReference>
<comment type="subcellular location">
    <subcellularLocation>
        <location evidence="1">Endomembrane system</location>
        <topology evidence="1">Multi-pass membrane protein</topology>
    </subcellularLocation>
</comment>
<evidence type="ECO:0000256" key="1">
    <source>
        <dbReference type="ARBA" id="ARBA00004127"/>
    </source>
</evidence>
<evidence type="ECO:0000256" key="10">
    <source>
        <dbReference type="ARBA" id="ARBA00023264"/>
    </source>
</evidence>
<dbReference type="STRING" id="1754192.A0A1Y1XHW5"/>
<accession>A0A1Y1XHW5</accession>
<dbReference type="Proteomes" id="UP000193944">
    <property type="component" value="Unassembled WGS sequence"/>
</dbReference>
<evidence type="ECO:0000256" key="3">
    <source>
        <dbReference type="ARBA" id="ARBA00022603"/>
    </source>
</evidence>
<dbReference type="PANTHER" id="PTHR12714">
    <property type="entry name" value="PROTEIN-S ISOPRENYLCYSTEINE O-METHYLTRANSFERASE"/>
    <property type="match status" value="1"/>
</dbReference>
<feature type="transmembrane region" description="Helical" evidence="11">
    <location>
        <begin position="53"/>
        <end position="72"/>
    </location>
</feature>
<dbReference type="AlphaFoldDB" id="A0A1Y1XHW5"/>
<dbReference type="Pfam" id="PF04191">
    <property type="entry name" value="PEMT"/>
    <property type="match status" value="1"/>
</dbReference>
<evidence type="ECO:0000256" key="6">
    <source>
        <dbReference type="ARBA" id="ARBA00022989"/>
    </source>
</evidence>
<gene>
    <name evidence="12" type="ORF">BCR32DRAFT_265735</name>
</gene>
<dbReference type="Gene3D" id="1.20.120.1630">
    <property type="match status" value="1"/>
</dbReference>
<dbReference type="EMBL" id="MCFG01000037">
    <property type="protein sequence ID" value="ORX85339.1"/>
    <property type="molecule type" value="Genomic_DNA"/>
</dbReference>
<keyword evidence="4" id="KW-0949">S-adenosyl-L-methionine</keyword>
<keyword evidence="3" id="KW-0808">Transferase</keyword>
<evidence type="ECO:0000256" key="7">
    <source>
        <dbReference type="ARBA" id="ARBA00023098"/>
    </source>
</evidence>
<evidence type="ECO:0000313" key="13">
    <source>
        <dbReference type="Proteomes" id="UP000193944"/>
    </source>
</evidence>
<keyword evidence="13" id="KW-1185">Reference proteome</keyword>
<keyword evidence="8 11" id="KW-0472">Membrane</keyword>
<dbReference type="PANTHER" id="PTHR12714:SF9">
    <property type="entry name" value="PROTEIN-S-ISOPRENYLCYSTEINE O-METHYLTRANSFERASE"/>
    <property type="match status" value="1"/>
</dbReference>